<gene>
    <name evidence="6" type="ORF">AP75_11585</name>
</gene>
<dbReference type="PROSITE" id="PS51063">
    <property type="entry name" value="HTH_CRP_2"/>
    <property type="match status" value="1"/>
</dbReference>
<organism evidence="6 7">
    <name type="scientific">Kaistella haifensis DSM 19056</name>
    <dbReference type="NCBI Taxonomy" id="1450526"/>
    <lineage>
        <taxon>Bacteria</taxon>
        <taxon>Pseudomonadati</taxon>
        <taxon>Bacteroidota</taxon>
        <taxon>Flavobacteriia</taxon>
        <taxon>Flavobacteriales</taxon>
        <taxon>Weeksellaceae</taxon>
        <taxon>Chryseobacterium group</taxon>
        <taxon>Kaistella</taxon>
    </lineage>
</organism>
<keyword evidence="3" id="KW-0804">Transcription</keyword>
<feature type="domain" description="Cyclic nucleotide-binding" evidence="4">
    <location>
        <begin position="16"/>
        <end position="117"/>
    </location>
</feature>
<dbReference type="Proteomes" id="UP000197587">
    <property type="component" value="Unassembled WGS sequence"/>
</dbReference>
<comment type="caution">
    <text evidence="6">The sequence shown here is derived from an EMBL/GenBank/DDBJ whole genome shotgun (WGS) entry which is preliminary data.</text>
</comment>
<dbReference type="InterPro" id="IPR014710">
    <property type="entry name" value="RmlC-like_jellyroll"/>
</dbReference>
<sequence>MFTREILLKNKVPVIYLKKKDTLFREDQMALNLYYLTEGEIRIFNSDSDGKEFLINKVNEHQFLGEPPFLLSERYPANAVIASESAEIFSFSQSLYKKFMLDNPEILFEFTNEIAKKAYDKTLRLKSIVHQCPHERILSFLNLHKRTIGLEPSEKTIIDVTRKEIANSTGLAIETVIRNVKKMEREQKIQLINHKIYY</sequence>
<dbReference type="InterPro" id="IPR000595">
    <property type="entry name" value="cNMP-bd_dom"/>
</dbReference>
<dbReference type="Gene3D" id="2.60.120.10">
    <property type="entry name" value="Jelly Rolls"/>
    <property type="match status" value="1"/>
</dbReference>
<dbReference type="SMART" id="SM00100">
    <property type="entry name" value="cNMP"/>
    <property type="match status" value="1"/>
</dbReference>
<dbReference type="SUPFAM" id="SSF46785">
    <property type="entry name" value="Winged helix' DNA-binding domain"/>
    <property type="match status" value="1"/>
</dbReference>
<evidence type="ECO:0000259" key="5">
    <source>
        <dbReference type="PROSITE" id="PS51063"/>
    </source>
</evidence>
<dbReference type="RefSeq" id="WP_088264798.1">
    <property type="nucleotide sequence ID" value="NZ_JASZ02000030.1"/>
</dbReference>
<dbReference type="PROSITE" id="PS50042">
    <property type="entry name" value="CNMP_BINDING_3"/>
    <property type="match status" value="1"/>
</dbReference>
<dbReference type="Pfam" id="PF00027">
    <property type="entry name" value="cNMP_binding"/>
    <property type="match status" value="1"/>
</dbReference>
<evidence type="ECO:0000256" key="2">
    <source>
        <dbReference type="ARBA" id="ARBA00023125"/>
    </source>
</evidence>
<dbReference type="Pfam" id="PF13545">
    <property type="entry name" value="HTH_Crp_2"/>
    <property type="match status" value="1"/>
</dbReference>
<keyword evidence="7" id="KW-1185">Reference proteome</keyword>
<reference evidence="6 7" key="1">
    <citation type="submission" date="2017-05" db="EMBL/GenBank/DDBJ databases">
        <title>Genome of Chryseobacterium haifense.</title>
        <authorList>
            <person name="Newman J.D."/>
        </authorList>
    </citation>
    <scope>NUCLEOTIDE SEQUENCE [LARGE SCALE GENOMIC DNA]</scope>
    <source>
        <strain evidence="6 7">DSM 19056</strain>
    </source>
</reference>
<proteinExistence type="predicted"/>
<dbReference type="AlphaFoldDB" id="A0A246B7L2"/>
<dbReference type="EMBL" id="JASZ02000030">
    <property type="protein sequence ID" value="OWK97365.1"/>
    <property type="molecule type" value="Genomic_DNA"/>
</dbReference>
<evidence type="ECO:0008006" key="8">
    <source>
        <dbReference type="Google" id="ProtNLM"/>
    </source>
</evidence>
<dbReference type="SUPFAM" id="SSF51206">
    <property type="entry name" value="cAMP-binding domain-like"/>
    <property type="match status" value="1"/>
</dbReference>
<evidence type="ECO:0000259" key="4">
    <source>
        <dbReference type="PROSITE" id="PS50042"/>
    </source>
</evidence>
<dbReference type="InterPro" id="IPR036390">
    <property type="entry name" value="WH_DNA-bd_sf"/>
</dbReference>
<dbReference type="InterPro" id="IPR012318">
    <property type="entry name" value="HTH_CRP"/>
</dbReference>
<evidence type="ECO:0000256" key="3">
    <source>
        <dbReference type="ARBA" id="ARBA00023163"/>
    </source>
</evidence>
<feature type="domain" description="HTH crp-type" evidence="5">
    <location>
        <begin position="131"/>
        <end position="198"/>
    </location>
</feature>
<name>A0A246B7L2_9FLAO</name>
<evidence type="ECO:0000313" key="6">
    <source>
        <dbReference type="EMBL" id="OWK97365.1"/>
    </source>
</evidence>
<accession>A0A246B7L2</accession>
<keyword evidence="2" id="KW-0238">DNA-binding</keyword>
<dbReference type="CDD" id="cd00038">
    <property type="entry name" value="CAP_ED"/>
    <property type="match status" value="1"/>
</dbReference>
<dbReference type="InterPro" id="IPR018490">
    <property type="entry name" value="cNMP-bd_dom_sf"/>
</dbReference>
<evidence type="ECO:0000256" key="1">
    <source>
        <dbReference type="ARBA" id="ARBA00023015"/>
    </source>
</evidence>
<dbReference type="GO" id="GO:0003677">
    <property type="term" value="F:DNA binding"/>
    <property type="evidence" value="ECO:0007669"/>
    <property type="project" value="UniProtKB-KW"/>
</dbReference>
<evidence type="ECO:0000313" key="7">
    <source>
        <dbReference type="Proteomes" id="UP000197587"/>
    </source>
</evidence>
<keyword evidence="1" id="KW-0805">Transcription regulation</keyword>
<dbReference type="GO" id="GO:0006355">
    <property type="term" value="P:regulation of DNA-templated transcription"/>
    <property type="evidence" value="ECO:0007669"/>
    <property type="project" value="InterPro"/>
</dbReference>
<protein>
    <recommendedName>
        <fullName evidence="8">Crp/Fnr family transcriptional regulator</fullName>
    </recommendedName>
</protein>